<evidence type="ECO:0000313" key="3">
    <source>
        <dbReference type="EMBL" id="OHT25539.1"/>
    </source>
</evidence>
<evidence type="ECO:0000259" key="2">
    <source>
        <dbReference type="Pfam" id="PF00288"/>
    </source>
</evidence>
<evidence type="ECO:0000313" key="4">
    <source>
        <dbReference type="Proteomes" id="UP000179588"/>
    </source>
</evidence>
<dbReference type="InterPro" id="IPR006204">
    <property type="entry name" value="GHMP_kinase_N_dom"/>
</dbReference>
<comment type="caution">
    <text evidence="3">The sequence shown here is derived from an EMBL/GenBank/DDBJ whole genome shotgun (WGS) entry which is preliminary data.</text>
</comment>
<dbReference type="AlphaFoldDB" id="A0A1S1HSZ6"/>
<dbReference type="InterPro" id="IPR014721">
    <property type="entry name" value="Ribsml_uS5_D2-typ_fold_subgr"/>
</dbReference>
<gene>
    <name evidence="3" type="ORF">A3Q29_13485</name>
</gene>
<dbReference type="Pfam" id="PF00288">
    <property type="entry name" value="GHMP_kinases_N"/>
    <property type="match status" value="1"/>
</dbReference>
<sequence length="285" mass="32435">MESPYYIAKCCGTLGELYQGPFFNKDNIEISVISALSNNSTYAQFIPDKACNLAKLEKEKVAKSLSIFFEKIAMKQLTGHWDFTSNITIGVGMSSSTADIISALRCVSKIFGIRLTLDDITTCLYGVERSDSVFIDVPCLYLSQQQKIIDIYRPSGRIYCIYGLEHKTVDTTQTRDILVSYYRDERKNYQKLLERVRQAYSVGNKMQIIECSTNSAELSQGILPKQFYHYFKKQIKNNLADGMVVAHTGSLLGYLYYSPPDRDTLTFVFDFIKTHGLQPCYGEIF</sequence>
<dbReference type="GO" id="GO:0016301">
    <property type="term" value="F:kinase activity"/>
    <property type="evidence" value="ECO:0007669"/>
    <property type="project" value="UniProtKB-KW"/>
</dbReference>
<keyword evidence="4" id="KW-1185">Reference proteome</keyword>
<feature type="domain" description="GHMP kinase N-terminal" evidence="2">
    <location>
        <begin position="69"/>
        <end position="140"/>
    </location>
</feature>
<accession>A0A1S1HSZ6</accession>
<dbReference type="Proteomes" id="UP000179588">
    <property type="component" value="Unassembled WGS sequence"/>
</dbReference>
<name>A0A1S1HSZ6_PROST</name>
<evidence type="ECO:0000256" key="1">
    <source>
        <dbReference type="ARBA" id="ARBA00022777"/>
    </source>
</evidence>
<dbReference type="SUPFAM" id="SSF54211">
    <property type="entry name" value="Ribosomal protein S5 domain 2-like"/>
    <property type="match status" value="1"/>
</dbReference>
<protein>
    <recommendedName>
        <fullName evidence="2">GHMP kinase N-terminal domain-containing protein</fullName>
    </recommendedName>
</protein>
<dbReference type="Gene3D" id="3.30.230.10">
    <property type="match status" value="1"/>
</dbReference>
<dbReference type="EMBL" id="LVIE01000024">
    <property type="protein sequence ID" value="OHT25539.1"/>
    <property type="molecule type" value="Genomic_DNA"/>
</dbReference>
<reference evidence="3 4" key="1">
    <citation type="submission" date="2016-03" db="EMBL/GenBank/DDBJ databases">
        <title>Genome sequence of Providencia stuartii strain, isolated from the salivary glands of larval Lucilia sericata.</title>
        <authorList>
            <person name="Yuan Y."/>
            <person name="Zhang Y."/>
            <person name="Fu S."/>
            <person name="Crippen T.L."/>
            <person name="Visi D."/>
            <person name="Benbow M.E."/>
            <person name="Allen M."/>
            <person name="Tomberlin J.K."/>
            <person name="Sze S.-H."/>
            <person name="Tarone A.M."/>
        </authorList>
    </citation>
    <scope>NUCLEOTIDE SEQUENCE [LARGE SCALE GENOMIC DNA]</scope>
    <source>
        <strain evidence="3 4">Crippen</strain>
    </source>
</reference>
<organism evidence="3 4">
    <name type="scientific">Providencia stuartii</name>
    <dbReference type="NCBI Taxonomy" id="588"/>
    <lineage>
        <taxon>Bacteria</taxon>
        <taxon>Pseudomonadati</taxon>
        <taxon>Pseudomonadota</taxon>
        <taxon>Gammaproteobacteria</taxon>
        <taxon>Enterobacterales</taxon>
        <taxon>Morganellaceae</taxon>
        <taxon>Providencia</taxon>
    </lineage>
</organism>
<proteinExistence type="predicted"/>
<dbReference type="InterPro" id="IPR020568">
    <property type="entry name" value="Ribosomal_Su5_D2-typ_SF"/>
</dbReference>
<keyword evidence="1" id="KW-0418">Kinase</keyword>
<dbReference type="GO" id="GO:0005524">
    <property type="term" value="F:ATP binding"/>
    <property type="evidence" value="ECO:0007669"/>
    <property type="project" value="InterPro"/>
</dbReference>
<keyword evidence="1" id="KW-0808">Transferase</keyword>